<evidence type="ECO:0000313" key="2">
    <source>
        <dbReference type="Proteomes" id="UP001139700"/>
    </source>
</evidence>
<gene>
    <name evidence="1" type="ORF">LXM24_26340</name>
</gene>
<accession>A0A9X1TCK1</accession>
<proteinExistence type="predicted"/>
<sequence>MIRAEQDVFGDDGFIQIKPVERMSAQYHSQAVYEHVCAKLEGMQETENVWIIYRSDGHTPGVLACFSAEVVANMLVFYLQGAPRPVKALRSDVNGQIDEFKEDLIRAKKPYYVFLRDGMPVEAYGPEATDKVLSVCKVTVDMQEKVIKGTFWEVRRHLAIEKAQWMWREYKRT</sequence>
<keyword evidence="2" id="KW-1185">Reference proteome</keyword>
<dbReference type="RefSeq" id="WP_234616384.1">
    <property type="nucleotide sequence ID" value="NZ_CP098806.1"/>
</dbReference>
<evidence type="ECO:0000313" key="1">
    <source>
        <dbReference type="EMBL" id="MCF0043653.1"/>
    </source>
</evidence>
<dbReference type="AlphaFoldDB" id="A0A9X1TCK1"/>
<comment type="caution">
    <text evidence="1">The sequence shown here is derived from an EMBL/GenBank/DDBJ whole genome shotgun (WGS) entry which is preliminary data.</text>
</comment>
<reference evidence="1" key="1">
    <citation type="submission" date="2021-12" db="EMBL/GenBank/DDBJ databases">
        <title>Novel species in genus Dyadobacter.</title>
        <authorList>
            <person name="Ma C."/>
        </authorList>
    </citation>
    <scope>NUCLEOTIDE SEQUENCE</scope>
    <source>
        <strain evidence="1">CY399</strain>
    </source>
</reference>
<dbReference type="EMBL" id="JAJTTA010000008">
    <property type="protein sequence ID" value="MCF0043653.1"/>
    <property type="molecule type" value="Genomic_DNA"/>
</dbReference>
<dbReference type="Proteomes" id="UP001139700">
    <property type="component" value="Unassembled WGS sequence"/>
</dbReference>
<name>A0A9X1TCK1_9BACT</name>
<protein>
    <submittedName>
        <fullName evidence="1">Uncharacterized protein</fullName>
    </submittedName>
</protein>
<organism evidence="1 2">
    <name type="scientific">Dyadobacter fanqingshengii</name>
    <dbReference type="NCBI Taxonomy" id="2906443"/>
    <lineage>
        <taxon>Bacteria</taxon>
        <taxon>Pseudomonadati</taxon>
        <taxon>Bacteroidota</taxon>
        <taxon>Cytophagia</taxon>
        <taxon>Cytophagales</taxon>
        <taxon>Spirosomataceae</taxon>
        <taxon>Dyadobacter</taxon>
    </lineage>
</organism>